<comment type="caution">
    <text evidence="1">The sequence shown here is derived from an EMBL/GenBank/DDBJ whole genome shotgun (WGS) entry which is preliminary data.</text>
</comment>
<evidence type="ECO:0000313" key="1">
    <source>
        <dbReference type="EMBL" id="MDJ1494157.1"/>
    </source>
</evidence>
<dbReference type="RefSeq" id="WP_313997072.1">
    <property type="nucleotide sequence ID" value="NZ_JASJOT010000008.1"/>
</dbReference>
<evidence type="ECO:0008006" key="3">
    <source>
        <dbReference type="Google" id="ProtNLM"/>
    </source>
</evidence>
<accession>A0ABT7CKD0</accession>
<gene>
    <name evidence="1" type="ORF">QNI19_14530</name>
</gene>
<proteinExistence type="predicted"/>
<name>A0ABT7CKD0_9BACT</name>
<dbReference type="Proteomes" id="UP001228581">
    <property type="component" value="Unassembled WGS sequence"/>
</dbReference>
<keyword evidence="2" id="KW-1185">Reference proteome</keyword>
<evidence type="ECO:0000313" key="2">
    <source>
        <dbReference type="Proteomes" id="UP001228581"/>
    </source>
</evidence>
<protein>
    <recommendedName>
        <fullName evidence="3">Phage tail protein</fullName>
    </recommendedName>
</protein>
<sequence>MAINGTAYSFENIQVVMANKTVAATNIEYDEDSEDTVIHVLGQKNPFATISGKSTFTGKITLMIDEYDSLQDSIPQGQSITKIAAFNILVARLDSNDRLRTDRLVKCKFKKVSKKFSAGENHATMELDITIGGIEPNV</sequence>
<organism evidence="1 2">
    <name type="scientific">Xanthocytophaga flava</name>
    <dbReference type="NCBI Taxonomy" id="3048013"/>
    <lineage>
        <taxon>Bacteria</taxon>
        <taxon>Pseudomonadati</taxon>
        <taxon>Bacteroidota</taxon>
        <taxon>Cytophagia</taxon>
        <taxon>Cytophagales</taxon>
        <taxon>Rhodocytophagaceae</taxon>
        <taxon>Xanthocytophaga</taxon>
    </lineage>
</organism>
<dbReference type="EMBL" id="JASJOT010000008">
    <property type="protein sequence ID" value="MDJ1494157.1"/>
    <property type="molecule type" value="Genomic_DNA"/>
</dbReference>
<reference evidence="1 2" key="1">
    <citation type="submission" date="2023-05" db="EMBL/GenBank/DDBJ databases">
        <authorList>
            <person name="Zhang X."/>
        </authorList>
    </citation>
    <scope>NUCLEOTIDE SEQUENCE [LARGE SCALE GENOMIC DNA]</scope>
    <source>
        <strain evidence="1 2">DM2B3-1</strain>
    </source>
</reference>